<dbReference type="EMBL" id="QKZQ01000004">
    <property type="protein sequence ID" value="PZX46148.1"/>
    <property type="molecule type" value="Genomic_DNA"/>
</dbReference>
<reference evidence="10 11" key="1">
    <citation type="submission" date="2018-06" db="EMBL/GenBank/DDBJ databases">
        <title>Genomic Encyclopedia of Archaeal and Bacterial Type Strains, Phase II (KMG-II): from individual species to whole genera.</title>
        <authorList>
            <person name="Goeker M."/>
        </authorList>
    </citation>
    <scope>NUCLEOTIDE SEQUENCE [LARGE SCALE GENOMIC DNA]</scope>
    <source>
        <strain evidence="10 11">DSM 13087</strain>
    </source>
</reference>
<feature type="binding site" evidence="8">
    <location>
        <position position="41"/>
    </location>
    <ligand>
        <name>FMN</name>
        <dbReference type="ChEBI" id="CHEBI:58210"/>
        <note>ligand shared between dimeric partners</note>
    </ligand>
</feature>
<keyword evidence="2 7" id="KW-0285">Flavoprotein</keyword>
<comment type="similarity">
    <text evidence="1 7">Belongs to the nitroreductase family.</text>
</comment>
<dbReference type="InterPro" id="IPR026021">
    <property type="entry name" value="YdjA-like"/>
</dbReference>
<dbReference type="CDD" id="cd02135">
    <property type="entry name" value="YdjA-like"/>
    <property type="match status" value="1"/>
</dbReference>
<dbReference type="STRING" id="121821.GCA_001870675_01964"/>
<evidence type="ECO:0000256" key="8">
    <source>
        <dbReference type="PIRSR" id="PIRSR000232-1"/>
    </source>
</evidence>
<dbReference type="Pfam" id="PF00881">
    <property type="entry name" value="Nitroreductase"/>
    <property type="match status" value="1"/>
</dbReference>
<evidence type="ECO:0000256" key="6">
    <source>
        <dbReference type="ARBA" id="ARBA00023027"/>
    </source>
</evidence>
<evidence type="ECO:0000313" key="11">
    <source>
        <dbReference type="Proteomes" id="UP000249364"/>
    </source>
</evidence>
<keyword evidence="3 7" id="KW-0288">FMN</keyword>
<keyword evidence="5 7" id="KW-0560">Oxidoreductase</keyword>
<comment type="cofactor">
    <cofactor evidence="8">
        <name>FMN</name>
        <dbReference type="ChEBI" id="CHEBI:58210"/>
    </cofactor>
    <text evidence="8">Binds 1 FMN per subunit.</text>
</comment>
<evidence type="ECO:0000256" key="3">
    <source>
        <dbReference type="ARBA" id="ARBA00022643"/>
    </source>
</evidence>
<evidence type="ECO:0000256" key="2">
    <source>
        <dbReference type="ARBA" id="ARBA00022630"/>
    </source>
</evidence>
<dbReference type="InterPro" id="IPR029479">
    <property type="entry name" value="Nitroreductase"/>
</dbReference>
<dbReference type="InterPro" id="IPR000415">
    <property type="entry name" value="Nitroreductase-like"/>
</dbReference>
<dbReference type="InterPro" id="IPR052530">
    <property type="entry name" value="NAD(P)H_nitroreductase"/>
</dbReference>
<gene>
    <name evidence="10" type="ORF">LY56_01119</name>
</gene>
<comment type="caution">
    <text evidence="10">The sequence shown here is derived from an EMBL/GenBank/DDBJ whole genome shotgun (WGS) entry which is preliminary data.</text>
</comment>
<dbReference type="PANTHER" id="PTHR43821">
    <property type="entry name" value="NAD(P)H NITROREDUCTASE YDJA-RELATED"/>
    <property type="match status" value="1"/>
</dbReference>
<evidence type="ECO:0000256" key="5">
    <source>
        <dbReference type="ARBA" id="ARBA00023002"/>
    </source>
</evidence>
<feature type="binding site" description="in other chain" evidence="8">
    <location>
        <begin position="14"/>
        <end position="16"/>
    </location>
    <ligand>
        <name>FMN</name>
        <dbReference type="ChEBI" id="CHEBI:58210"/>
        <note>ligand shared between dimeric partners</note>
    </ligand>
</feature>
<dbReference type="RefSeq" id="WP_071468675.1">
    <property type="nucleotide sequence ID" value="NZ_MEHT01000007.1"/>
</dbReference>
<dbReference type="Gene3D" id="3.40.109.10">
    <property type="entry name" value="NADH Oxidase"/>
    <property type="match status" value="1"/>
</dbReference>
<protein>
    <recommendedName>
        <fullName evidence="7">Putative NAD(P)H nitroreductase</fullName>
        <ecNumber evidence="7">1.-.-.-</ecNumber>
    </recommendedName>
</protein>
<feature type="binding site" evidence="8">
    <location>
        <position position="45"/>
    </location>
    <ligand>
        <name>FMN</name>
        <dbReference type="ChEBI" id="CHEBI:58210"/>
        <note>ligand shared between dimeric partners</note>
    </ligand>
</feature>
<sequence>MTANPAAMDFLLTRRSRPAKMLQAPAPDGAQLLPLLQAAARVPDHGKLEPWRFVVLERAACARLAPMIAARGAEQGIAEEKALKAAATFAQTPLVVAVVASPKPSDKIPEIEQTLSVGAVCLGLVNAALASGWGANWLTGWVASDRAILQEMGLAPQEWVAGFVHIGTAQATPPDRPRPDIAALTTWIRE</sequence>
<dbReference type="SUPFAM" id="SSF55469">
    <property type="entry name" value="FMN-dependent nitroreductase-like"/>
    <property type="match status" value="1"/>
</dbReference>
<dbReference type="Proteomes" id="UP000249364">
    <property type="component" value="Unassembled WGS sequence"/>
</dbReference>
<dbReference type="GO" id="GO:0016491">
    <property type="term" value="F:oxidoreductase activity"/>
    <property type="evidence" value="ECO:0007669"/>
    <property type="project" value="UniProtKB-UniRule"/>
</dbReference>
<feature type="domain" description="Nitroreductase" evidence="9">
    <location>
        <begin position="25"/>
        <end position="167"/>
    </location>
</feature>
<dbReference type="PIRSF" id="PIRSF000232">
    <property type="entry name" value="YdjA"/>
    <property type="match status" value="1"/>
</dbReference>
<evidence type="ECO:0000256" key="1">
    <source>
        <dbReference type="ARBA" id="ARBA00007118"/>
    </source>
</evidence>
<keyword evidence="11" id="KW-1185">Reference proteome</keyword>
<evidence type="ECO:0000313" key="10">
    <source>
        <dbReference type="EMBL" id="PZX46148.1"/>
    </source>
</evidence>
<dbReference type="PANTHER" id="PTHR43821:SF1">
    <property type="entry name" value="NAD(P)H NITROREDUCTASE YDJA-RELATED"/>
    <property type="match status" value="1"/>
</dbReference>
<proteinExistence type="inferred from homology"/>
<keyword evidence="6 7" id="KW-0520">NAD</keyword>
<dbReference type="EC" id="1.-.-.-" evidence="7"/>
<feature type="binding site" description="in other chain" evidence="8">
    <location>
        <begin position="137"/>
        <end position="139"/>
    </location>
    <ligand>
        <name>FMN</name>
        <dbReference type="ChEBI" id="CHEBI:58210"/>
        <note>ligand shared between dimeric partners</note>
    </ligand>
</feature>
<name>A0A2W7QC24_9RHOB</name>
<organism evidence="10 11">
    <name type="scientific">Roseinatronobacter thiooxidans</name>
    <dbReference type="NCBI Taxonomy" id="121821"/>
    <lineage>
        <taxon>Bacteria</taxon>
        <taxon>Pseudomonadati</taxon>
        <taxon>Pseudomonadota</taxon>
        <taxon>Alphaproteobacteria</taxon>
        <taxon>Rhodobacterales</taxon>
        <taxon>Paracoccaceae</taxon>
        <taxon>Roseinatronobacter</taxon>
    </lineage>
</organism>
<keyword evidence="4 7" id="KW-0521">NADP</keyword>
<evidence type="ECO:0000256" key="4">
    <source>
        <dbReference type="ARBA" id="ARBA00022857"/>
    </source>
</evidence>
<evidence type="ECO:0000256" key="7">
    <source>
        <dbReference type="PIRNR" id="PIRNR000232"/>
    </source>
</evidence>
<accession>A0A2W7QC24</accession>
<dbReference type="OrthoDB" id="9804207at2"/>
<dbReference type="AlphaFoldDB" id="A0A2W7QC24"/>
<evidence type="ECO:0000259" key="9">
    <source>
        <dbReference type="Pfam" id="PF00881"/>
    </source>
</evidence>